<dbReference type="InterPro" id="IPR007487">
    <property type="entry name" value="ABC_transpt-TYRBP-like"/>
</dbReference>
<gene>
    <name evidence="7" type="ORF">ASN18_2675</name>
</gene>
<keyword evidence="7" id="KW-0808">Transferase</keyword>
<dbReference type="Pfam" id="PF04392">
    <property type="entry name" value="ABC_sub_bind"/>
    <property type="match status" value="1"/>
</dbReference>
<dbReference type="PANTHER" id="PTHR43065">
    <property type="entry name" value="SENSOR HISTIDINE KINASE"/>
    <property type="match status" value="1"/>
</dbReference>
<keyword evidence="4" id="KW-0175">Coiled coil</keyword>
<dbReference type="InterPro" id="IPR003661">
    <property type="entry name" value="HisK_dim/P_dom"/>
</dbReference>
<evidence type="ECO:0000256" key="5">
    <source>
        <dbReference type="SAM" id="Phobius"/>
    </source>
</evidence>
<dbReference type="InterPro" id="IPR004358">
    <property type="entry name" value="Sig_transdc_His_kin-like_C"/>
</dbReference>
<dbReference type="InterPro" id="IPR005467">
    <property type="entry name" value="His_kinase_dom"/>
</dbReference>
<comment type="catalytic activity">
    <reaction evidence="1">
        <text>ATP + protein L-histidine = ADP + protein N-phospho-L-histidine.</text>
        <dbReference type="EC" id="2.7.13.3"/>
    </reaction>
</comment>
<dbReference type="InterPro" id="IPR036097">
    <property type="entry name" value="HisK_dim/P_sf"/>
</dbReference>
<dbReference type="CDD" id="cd00082">
    <property type="entry name" value="HisKA"/>
    <property type="match status" value="1"/>
</dbReference>
<sequence>MIDRVPKHNIWRAGLRSLFIVLVILLHVSVFCPDASGKQEKHVLIINSYNYGYSWTNNEVKGIESVIGNQGGIAIHTEYMDSKVANDDKYRTLLKEIYKYKYERIRFDVIIATDDDALDFVKEYHEELFPGVPAVFCGINNFNGSQTAGYDYFTGVNEEADFKSTIDIALKLNPKLKSFTVVNDRMTTGALLQKEFIDKTSGYSSSVNFTFLDNSTLKEVMDAVSHLNPENSAVFYLSFFKDKSGELYTPSEAIPQIASAANVPMYGAVDYMLGYGIVGGMLKNSFYQGEKAARLALRVLNGEKPGDIPVVMKSPNEFMFDYNALQRFKIDIHALPPGATVINKPETFYYKYKHIIWGVAAVMTGLVIFIVILLFNIIQRIKAQNELIKYQNHLEELVSARTNELNTTNQQLQEDIAKRKQVEESLRQSQSQLVEAEKMAALGGLVAGVAHEINTPIGIAVTTASHLQDVTSKLSAAINNKTAKKDELFTYFTHATKSSELILTNLERTSELVKSFKMVSADQTSHEMRVFKVRDYIEKVITSLSPKLKQTACEVRLECAADLEINSYPGAIAQIITNFVINSLMHAFGDKDRGIITIEIAKTGDSLLIKYSDNGKGIPEENLGKIFNPFFTTNRAGGGTGLGLHILYNLITQTFKGNIKCESVVGEGTTFSVTIPVT</sequence>
<reference evidence="7 8" key="1">
    <citation type="submission" date="2015-11" db="EMBL/GenBank/DDBJ databases">
        <authorList>
            <person name="Lin W."/>
        </authorList>
    </citation>
    <scope>NUCLEOTIDE SEQUENCE [LARGE SCALE GENOMIC DNA]</scope>
    <source>
        <strain evidence="7 8">HCH-1</strain>
    </source>
</reference>
<feature type="domain" description="Histidine kinase" evidence="6">
    <location>
        <begin position="448"/>
        <end position="678"/>
    </location>
</feature>
<evidence type="ECO:0000313" key="7">
    <source>
        <dbReference type="EMBL" id="KWT79702.1"/>
    </source>
</evidence>
<dbReference type="EC" id="2.7.13.3" evidence="2"/>
<keyword evidence="5" id="KW-0472">Membrane</keyword>
<dbReference type="Proteomes" id="UP000060487">
    <property type="component" value="Unassembled WGS sequence"/>
</dbReference>
<feature type="coiled-coil region" evidence="4">
    <location>
        <begin position="380"/>
        <end position="439"/>
    </location>
</feature>
<dbReference type="PRINTS" id="PR00344">
    <property type="entry name" value="BCTRLSENSOR"/>
</dbReference>
<dbReference type="SUPFAM" id="SSF55874">
    <property type="entry name" value="ATPase domain of HSP90 chaperone/DNA topoisomerase II/histidine kinase"/>
    <property type="match status" value="1"/>
</dbReference>
<keyword evidence="5" id="KW-0812">Transmembrane</keyword>
<dbReference type="Gene3D" id="3.30.565.10">
    <property type="entry name" value="Histidine kinase-like ATPase, C-terminal domain"/>
    <property type="match status" value="1"/>
</dbReference>
<evidence type="ECO:0000259" key="6">
    <source>
        <dbReference type="PROSITE" id="PS50109"/>
    </source>
</evidence>
<evidence type="ECO:0000256" key="1">
    <source>
        <dbReference type="ARBA" id="ARBA00000085"/>
    </source>
</evidence>
<keyword evidence="8" id="KW-1185">Reference proteome</keyword>
<dbReference type="PROSITE" id="PS50109">
    <property type="entry name" value="HIS_KIN"/>
    <property type="match status" value="1"/>
</dbReference>
<keyword evidence="5" id="KW-1133">Transmembrane helix</keyword>
<dbReference type="GO" id="GO:0004673">
    <property type="term" value="F:protein histidine kinase activity"/>
    <property type="evidence" value="ECO:0007669"/>
    <property type="project" value="UniProtKB-EC"/>
</dbReference>
<dbReference type="InterPro" id="IPR036890">
    <property type="entry name" value="HATPase_C_sf"/>
</dbReference>
<evidence type="ECO:0000256" key="4">
    <source>
        <dbReference type="SAM" id="Coils"/>
    </source>
</evidence>
<evidence type="ECO:0000256" key="3">
    <source>
        <dbReference type="ARBA" id="ARBA00022553"/>
    </source>
</evidence>
<keyword evidence="7" id="KW-0418">Kinase</keyword>
<organism evidence="7 8">
    <name type="scientific">Candidatus Magnetominusculus xianensis</name>
    <dbReference type="NCBI Taxonomy" id="1748249"/>
    <lineage>
        <taxon>Bacteria</taxon>
        <taxon>Pseudomonadati</taxon>
        <taxon>Nitrospirota</taxon>
        <taxon>Nitrospiria</taxon>
        <taxon>Nitrospirales</taxon>
        <taxon>Nitrospiraceae</taxon>
        <taxon>Candidatus Magnetominusculus</taxon>
    </lineage>
</organism>
<protein>
    <recommendedName>
        <fullName evidence="2">histidine kinase</fullName>
        <ecNumber evidence="2">2.7.13.3</ecNumber>
    </recommendedName>
</protein>
<dbReference type="InterPro" id="IPR003594">
    <property type="entry name" value="HATPase_dom"/>
</dbReference>
<proteinExistence type="predicted"/>
<evidence type="ECO:0000313" key="8">
    <source>
        <dbReference type="Proteomes" id="UP000060487"/>
    </source>
</evidence>
<dbReference type="Pfam" id="PF02518">
    <property type="entry name" value="HATPase_c"/>
    <property type="match status" value="1"/>
</dbReference>
<dbReference type="PANTHER" id="PTHR43065:SF47">
    <property type="match status" value="1"/>
</dbReference>
<comment type="caution">
    <text evidence="7">The sequence shown here is derived from an EMBL/GenBank/DDBJ whole genome shotgun (WGS) entry which is preliminary data.</text>
</comment>
<dbReference type="Gene3D" id="1.10.287.130">
    <property type="match status" value="1"/>
</dbReference>
<feature type="transmembrane region" description="Helical" evidence="5">
    <location>
        <begin position="355"/>
        <end position="378"/>
    </location>
</feature>
<dbReference type="SMART" id="SM00387">
    <property type="entry name" value="HATPase_c"/>
    <property type="match status" value="1"/>
</dbReference>
<dbReference type="SUPFAM" id="SSF47384">
    <property type="entry name" value="Homodimeric domain of signal transducing histidine kinase"/>
    <property type="match status" value="1"/>
</dbReference>
<keyword evidence="3" id="KW-0597">Phosphoprotein</keyword>
<dbReference type="EMBL" id="LNQR01000102">
    <property type="protein sequence ID" value="KWT79702.1"/>
    <property type="molecule type" value="Genomic_DNA"/>
</dbReference>
<accession>A0ABR5SCD5</accession>
<evidence type="ECO:0000256" key="2">
    <source>
        <dbReference type="ARBA" id="ARBA00012438"/>
    </source>
</evidence>
<dbReference type="Gene3D" id="3.40.50.2300">
    <property type="match status" value="2"/>
</dbReference>
<name>A0ABR5SCD5_9BACT</name>